<accession>A0ABS0N0A3</accession>
<sequence length="225" mass="24475">MTRLLALSAASAIAISFSAAPAAAQDEAGDRVNQIIVYGDDECPESDENTITVCARMNESERYRIPPQLRNSDSPQNESWNNRFESLEVVGAFGPLSCTPVGSGAAHGCTMQMIEQAYAERAAGREVRMGELIAAAREERLSTIDEDAAIYQERVEELEDAELERRRRAQAQPVGDEVVDPDAPPADIVDPDRMPPRDLPAPEFDDDEEQVPLDATPPPAEPGAL</sequence>
<feature type="region of interest" description="Disordered" evidence="1">
    <location>
        <begin position="162"/>
        <end position="225"/>
    </location>
</feature>
<gene>
    <name evidence="3" type="ORF">I5L03_02040</name>
</gene>
<evidence type="ECO:0000256" key="1">
    <source>
        <dbReference type="SAM" id="MobiDB-lite"/>
    </source>
</evidence>
<keyword evidence="2" id="KW-0732">Signal</keyword>
<feature type="signal peptide" evidence="2">
    <location>
        <begin position="1"/>
        <end position="24"/>
    </location>
</feature>
<dbReference type="EMBL" id="JAEANY010000001">
    <property type="protein sequence ID" value="MBH5321363.1"/>
    <property type="molecule type" value="Genomic_DNA"/>
</dbReference>
<evidence type="ECO:0000256" key="2">
    <source>
        <dbReference type="SAM" id="SignalP"/>
    </source>
</evidence>
<evidence type="ECO:0000313" key="3">
    <source>
        <dbReference type="EMBL" id="MBH5321363.1"/>
    </source>
</evidence>
<feature type="compositionally biased region" description="Pro residues" evidence="1">
    <location>
        <begin position="215"/>
        <end position="225"/>
    </location>
</feature>
<evidence type="ECO:0000313" key="4">
    <source>
        <dbReference type="Proteomes" id="UP000602442"/>
    </source>
</evidence>
<dbReference type="RefSeq" id="WP_197920036.1">
    <property type="nucleotide sequence ID" value="NZ_CAWPTA010000006.1"/>
</dbReference>
<reference evidence="3 4" key="1">
    <citation type="submission" date="2020-11" db="EMBL/GenBank/DDBJ databases">
        <title>Erythrobacter sediminis sp. nov., a marine bacterium from a tidal flat of Garorim Bay.</title>
        <authorList>
            <person name="Kim D."/>
            <person name="Yoo Y."/>
            <person name="Kim J.-J."/>
        </authorList>
    </citation>
    <scope>NUCLEOTIDE SEQUENCE [LARGE SCALE GENOMIC DNA]</scope>
    <source>
        <strain evidence="3 4">JGD-13</strain>
    </source>
</reference>
<organism evidence="3 4">
    <name type="scientific">Aurantiacibacter sediminis</name>
    <dbReference type="NCBI Taxonomy" id="2793064"/>
    <lineage>
        <taxon>Bacteria</taxon>
        <taxon>Pseudomonadati</taxon>
        <taxon>Pseudomonadota</taxon>
        <taxon>Alphaproteobacteria</taxon>
        <taxon>Sphingomonadales</taxon>
        <taxon>Erythrobacteraceae</taxon>
        <taxon>Aurantiacibacter</taxon>
    </lineage>
</organism>
<feature type="chain" id="PRO_5046424343" description="Secreted protein" evidence="2">
    <location>
        <begin position="25"/>
        <end position="225"/>
    </location>
</feature>
<dbReference type="Proteomes" id="UP000602442">
    <property type="component" value="Unassembled WGS sequence"/>
</dbReference>
<protein>
    <recommendedName>
        <fullName evidence="5">Secreted protein</fullName>
    </recommendedName>
</protein>
<proteinExistence type="predicted"/>
<evidence type="ECO:0008006" key="5">
    <source>
        <dbReference type="Google" id="ProtNLM"/>
    </source>
</evidence>
<name>A0ABS0N0A3_9SPHN</name>
<comment type="caution">
    <text evidence="3">The sequence shown here is derived from an EMBL/GenBank/DDBJ whole genome shotgun (WGS) entry which is preliminary data.</text>
</comment>
<keyword evidence="4" id="KW-1185">Reference proteome</keyword>